<feature type="transmembrane region" description="Helical" evidence="2">
    <location>
        <begin position="65"/>
        <end position="82"/>
    </location>
</feature>
<organism evidence="3 4">
    <name type="scientific">Sandarakinorhabdus glacialis</name>
    <dbReference type="NCBI Taxonomy" id="1614636"/>
    <lineage>
        <taxon>Bacteria</taxon>
        <taxon>Pseudomonadati</taxon>
        <taxon>Pseudomonadota</taxon>
        <taxon>Alphaproteobacteria</taxon>
        <taxon>Sphingomonadales</taxon>
        <taxon>Sphingosinicellaceae</taxon>
        <taxon>Sandarakinorhabdus</taxon>
    </lineage>
</organism>
<feature type="transmembrane region" description="Helical" evidence="2">
    <location>
        <begin position="40"/>
        <end position="58"/>
    </location>
</feature>
<feature type="transmembrane region" description="Helical" evidence="2">
    <location>
        <begin position="94"/>
        <end position="115"/>
    </location>
</feature>
<keyword evidence="4" id="KW-1185">Reference proteome</keyword>
<evidence type="ECO:0000313" key="3">
    <source>
        <dbReference type="EMBL" id="GGE00156.1"/>
    </source>
</evidence>
<feature type="region of interest" description="Disordered" evidence="1">
    <location>
        <begin position="209"/>
        <end position="277"/>
    </location>
</feature>
<dbReference type="Proteomes" id="UP000635071">
    <property type="component" value="Unassembled WGS sequence"/>
</dbReference>
<accession>A0A916ZJ48</accession>
<evidence type="ECO:0000313" key="4">
    <source>
        <dbReference type="Proteomes" id="UP000635071"/>
    </source>
</evidence>
<dbReference type="AlphaFoldDB" id="A0A916ZJ48"/>
<keyword evidence="2" id="KW-0472">Membrane</keyword>
<reference evidence="3" key="2">
    <citation type="submission" date="2020-09" db="EMBL/GenBank/DDBJ databases">
        <authorList>
            <person name="Sun Q."/>
            <person name="Zhou Y."/>
        </authorList>
    </citation>
    <scope>NUCLEOTIDE SEQUENCE</scope>
    <source>
        <strain evidence="3">CGMCC 1.15519</strain>
    </source>
</reference>
<dbReference type="PANTHER" id="PTHR34989">
    <property type="entry name" value="PROTEIN HDED"/>
    <property type="match status" value="1"/>
</dbReference>
<dbReference type="InterPro" id="IPR052712">
    <property type="entry name" value="Acid_resist_chaperone_HdeD"/>
</dbReference>
<reference evidence="3" key="1">
    <citation type="journal article" date="2014" name="Int. J. Syst. Evol. Microbiol.">
        <title>Complete genome sequence of Corynebacterium casei LMG S-19264T (=DSM 44701T), isolated from a smear-ripened cheese.</title>
        <authorList>
            <consortium name="US DOE Joint Genome Institute (JGI-PGF)"/>
            <person name="Walter F."/>
            <person name="Albersmeier A."/>
            <person name="Kalinowski J."/>
            <person name="Ruckert C."/>
        </authorList>
    </citation>
    <scope>NUCLEOTIDE SEQUENCE</scope>
    <source>
        <strain evidence="3">CGMCC 1.15519</strain>
    </source>
</reference>
<dbReference type="RefSeq" id="WP_188761140.1">
    <property type="nucleotide sequence ID" value="NZ_BMJM01000001.1"/>
</dbReference>
<feature type="compositionally biased region" description="Low complexity" evidence="1">
    <location>
        <begin position="254"/>
        <end position="277"/>
    </location>
</feature>
<proteinExistence type="predicted"/>
<evidence type="ECO:0000256" key="2">
    <source>
        <dbReference type="SAM" id="Phobius"/>
    </source>
</evidence>
<evidence type="ECO:0000256" key="1">
    <source>
        <dbReference type="SAM" id="MobiDB-lite"/>
    </source>
</evidence>
<protein>
    <recommendedName>
        <fullName evidence="5">DUF308 domain-containing protein</fullName>
    </recommendedName>
</protein>
<gene>
    <name evidence="3" type="ORF">GCM10011529_02930</name>
</gene>
<keyword evidence="2" id="KW-1133">Transmembrane helix</keyword>
<dbReference type="EMBL" id="BMJM01000001">
    <property type="protein sequence ID" value="GGE00156.1"/>
    <property type="molecule type" value="Genomic_DNA"/>
</dbReference>
<evidence type="ECO:0008006" key="5">
    <source>
        <dbReference type="Google" id="ProtNLM"/>
    </source>
</evidence>
<keyword evidence="2" id="KW-0812">Transmembrane</keyword>
<feature type="transmembrane region" description="Helical" evidence="2">
    <location>
        <begin position="152"/>
        <end position="174"/>
    </location>
</feature>
<comment type="caution">
    <text evidence="3">The sequence shown here is derived from an EMBL/GenBank/DDBJ whole genome shotgun (WGS) entry which is preliminary data.</text>
</comment>
<dbReference type="GO" id="GO:0005886">
    <property type="term" value="C:plasma membrane"/>
    <property type="evidence" value="ECO:0007669"/>
    <property type="project" value="TreeGrafter"/>
</dbReference>
<name>A0A916ZJ48_9SPHN</name>
<sequence length="277" mass="28471">MAMNRAMDWKTQAGLAAILGILGLSIMLNPVTIVSAAGSLIPWLLLIGAAIQFVSILLRSRRRFRIVIGPALIGILLAYAGLSMKFGDPTTIGPVSLIFVLGLLLIGSAGAKLMIAVNAKQSKYFHFILAAAILSAVLGAVMFFNWSEVSVALIGVFIGLELIADAVAMAALALRDRDGEEALEARGLDPVAEAAMAAAISAAATATPAAPAETPQPLSPSIAVMQEAQVPDIETSSAPEVPPVTASKPVPMTASKPASPPRARAPAKPKPAVGKPS</sequence>
<feature type="transmembrane region" description="Helical" evidence="2">
    <location>
        <begin position="12"/>
        <end position="34"/>
    </location>
</feature>
<dbReference type="PANTHER" id="PTHR34989:SF1">
    <property type="entry name" value="PROTEIN HDED"/>
    <property type="match status" value="1"/>
</dbReference>
<feature type="transmembrane region" description="Helical" evidence="2">
    <location>
        <begin position="127"/>
        <end position="146"/>
    </location>
</feature>